<evidence type="ECO:0000313" key="1">
    <source>
        <dbReference type="EMBL" id="JAH41817.1"/>
    </source>
</evidence>
<organism evidence="1">
    <name type="scientific">Anguilla anguilla</name>
    <name type="common">European freshwater eel</name>
    <name type="synonym">Muraena anguilla</name>
    <dbReference type="NCBI Taxonomy" id="7936"/>
    <lineage>
        <taxon>Eukaryota</taxon>
        <taxon>Metazoa</taxon>
        <taxon>Chordata</taxon>
        <taxon>Craniata</taxon>
        <taxon>Vertebrata</taxon>
        <taxon>Euteleostomi</taxon>
        <taxon>Actinopterygii</taxon>
        <taxon>Neopterygii</taxon>
        <taxon>Teleostei</taxon>
        <taxon>Anguilliformes</taxon>
        <taxon>Anguillidae</taxon>
        <taxon>Anguilla</taxon>
    </lineage>
</organism>
<name>A0A0E9SKS4_ANGAN</name>
<dbReference type="AlphaFoldDB" id="A0A0E9SKS4"/>
<accession>A0A0E9SKS4</accession>
<proteinExistence type="predicted"/>
<sequence length="17" mass="1994">MELNSFFLKLSTSWGSF</sequence>
<reference evidence="1" key="1">
    <citation type="submission" date="2014-11" db="EMBL/GenBank/DDBJ databases">
        <authorList>
            <person name="Amaro Gonzalez C."/>
        </authorList>
    </citation>
    <scope>NUCLEOTIDE SEQUENCE</scope>
</reference>
<reference evidence="1" key="2">
    <citation type="journal article" date="2015" name="Fish Shellfish Immunol.">
        <title>Early steps in the European eel (Anguilla anguilla)-Vibrio vulnificus interaction in the gills: Role of the RtxA13 toxin.</title>
        <authorList>
            <person name="Callol A."/>
            <person name="Pajuelo D."/>
            <person name="Ebbesson L."/>
            <person name="Teles M."/>
            <person name="MacKenzie S."/>
            <person name="Amaro C."/>
        </authorList>
    </citation>
    <scope>NUCLEOTIDE SEQUENCE</scope>
</reference>
<protein>
    <submittedName>
        <fullName evidence="1">Uncharacterized protein</fullName>
    </submittedName>
</protein>
<dbReference type="EMBL" id="GBXM01066760">
    <property type="protein sequence ID" value="JAH41817.1"/>
    <property type="molecule type" value="Transcribed_RNA"/>
</dbReference>